<proteinExistence type="predicted"/>
<organism evidence="1 2">
    <name type="scientific">Rhodopirellula islandica</name>
    <dbReference type="NCBI Taxonomy" id="595434"/>
    <lineage>
        <taxon>Bacteria</taxon>
        <taxon>Pseudomonadati</taxon>
        <taxon>Planctomycetota</taxon>
        <taxon>Planctomycetia</taxon>
        <taxon>Pirellulales</taxon>
        <taxon>Pirellulaceae</taxon>
        <taxon>Rhodopirellula</taxon>
    </lineage>
</organism>
<gene>
    <name evidence="1" type="ORF">RISK_006753</name>
</gene>
<evidence type="ECO:0000313" key="1">
    <source>
        <dbReference type="EMBL" id="KLU01184.1"/>
    </source>
</evidence>
<dbReference type="Proteomes" id="UP000036367">
    <property type="component" value="Unassembled WGS sequence"/>
</dbReference>
<keyword evidence="2" id="KW-1185">Reference proteome</keyword>
<sequence>MKTGANLLHPPPDDSQTIGVTLAMKWLAREKRWGRSL</sequence>
<reference evidence="1" key="1">
    <citation type="submission" date="2015-05" db="EMBL/GenBank/DDBJ databases">
        <title>Permanent draft genome of Rhodopirellula islandicus K833.</title>
        <authorList>
            <person name="Kizina J."/>
            <person name="Richter M."/>
            <person name="Glockner F.O."/>
            <person name="Harder J."/>
        </authorList>
    </citation>
    <scope>NUCLEOTIDE SEQUENCE [LARGE SCALE GENOMIC DNA]</scope>
    <source>
        <strain evidence="1">K833</strain>
    </source>
</reference>
<accession>A0A0J1E6V0</accession>
<dbReference type="STRING" id="595434.RISK_006753"/>
<evidence type="ECO:0000313" key="2">
    <source>
        <dbReference type="Proteomes" id="UP000036367"/>
    </source>
</evidence>
<dbReference type="AlphaFoldDB" id="A0A0J1E6V0"/>
<dbReference type="EMBL" id="LECT01000055">
    <property type="protein sequence ID" value="KLU01184.1"/>
    <property type="molecule type" value="Genomic_DNA"/>
</dbReference>
<dbReference type="PATRIC" id="fig|595434.4.peg.6429"/>
<name>A0A0J1E6V0_RHOIS</name>
<protein>
    <submittedName>
        <fullName evidence="1">Uncharacterized protein</fullName>
    </submittedName>
</protein>
<comment type="caution">
    <text evidence="1">The sequence shown here is derived from an EMBL/GenBank/DDBJ whole genome shotgun (WGS) entry which is preliminary data.</text>
</comment>